<comment type="caution">
    <text evidence="1">The sequence shown here is derived from an EMBL/GenBank/DDBJ whole genome shotgun (WGS) entry which is preliminary data.</text>
</comment>
<evidence type="ECO:0008006" key="3">
    <source>
        <dbReference type="Google" id="ProtNLM"/>
    </source>
</evidence>
<dbReference type="InterPro" id="IPR016024">
    <property type="entry name" value="ARM-type_fold"/>
</dbReference>
<dbReference type="AlphaFoldDB" id="A0A9X3ELP3"/>
<name>A0A9X3ELP3_9BACT</name>
<gene>
    <name evidence="1" type="ORF">OV079_12165</name>
</gene>
<organism evidence="1 2">
    <name type="scientific">Nannocystis pusilla</name>
    <dbReference type="NCBI Taxonomy" id="889268"/>
    <lineage>
        <taxon>Bacteria</taxon>
        <taxon>Pseudomonadati</taxon>
        <taxon>Myxococcota</taxon>
        <taxon>Polyangia</taxon>
        <taxon>Nannocystales</taxon>
        <taxon>Nannocystaceae</taxon>
        <taxon>Nannocystis</taxon>
    </lineage>
</organism>
<keyword evidence="2" id="KW-1185">Reference proteome</keyword>
<dbReference type="RefSeq" id="WP_267768422.1">
    <property type="nucleotide sequence ID" value="NZ_JAPNKE010000002.1"/>
</dbReference>
<accession>A0A9X3ELP3</accession>
<dbReference type="Proteomes" id="UP001150924">
    <property type="component" value="Unassembled WGS sequence"/>
</dbReference>
<reference evidence="1" key="1">
    <citation type="submission" date="2022-11" db="EMBL/GenBank/DDBJ databases">
        <title>Minimal conservation of predation-associated metabolite biosynthetic gene clusters underscores biosynthetic potential of Myxococcota including descriptions for ten novel species: Archangium lansinium sp. nov., Myxococcus landrumus sp. nov., Nannocystis bai.</title>
        <authorList>
            <person name="Ahearne A."/>
            <person name="Stevens C."/>
            <person name="Phillips K."/>
        </authorList>
    </citation>
    <scope>NUCLEOTIDE SEQUENCE</scope>
    <source>
        <strain evidence="1">Na p29</strain>
    </source>
</reference>
<dbReference type="EMBL" id="JAPNKE010000002">
    <property type="protein sequence ID" value="MCY1006302.1"/>
    <property type="molecule type" value="Genomic_DNA"/>
</dbReference>
<dbReference type="SUPFAM" id="SSF48371">
    <property type="entry name" value="ARM repeat"/>
    <property type="match status" value="1"/>
</dbReference>
<protein>
    <recommendedName>
        <fullName evidence="3">HEAT repeat domain-containing protein</fullName>
    </recommendedName>
</protein>
<proteinExistence type="predicted"/>
<evidence type="ECO:0000313" key="2">
    <source>
        <dbReference type="Proteomes" id="UP001150924"/>
    </source>
</evidence>
<sequence length="377" mass="41091">MTADRRELRRHTPVARVLLRAADLLHRSSTRVQEAATDLDHILAGQSITFVPALDRAFRDAGLHHDLGLAFLDLRAPDLERIERLGAATSGALGVASLVRDGRAREAAVVRLAPRVDRLATAFLINRLNDYVGPVGGLAWAGLQPRLTARHAALVVGCLPLVDRMSEWVRAGVDQRRALQLVRSPAARPALWDSLRDRDLALMRAAARILVSLHRGQPEIRDVLAAALGRRDQQLRIWAAQLAFDPAVTPSSVLQELAPKLSADRNPAVRVAGVRGFAARDDRDALVRATFDPHGLVRHHARILLAGKFGAIDYRGRALAVLAEPDAGRPDLVGALANLSEFGRRPDIPTVAAFIADARPSVAREAQRTLELLERLP</sequence>
<evidence type="ECO:0000313" key="1">
    <source>
        <dbReference type="EMBL" id="MCY1006302.1"/>
    </source>
</evidence>